<comment type="subcellular location">
    <subcellularLocation>
        <location evidence="1">Membrane</location>
        <topology evidence="1">Single-pass membrane protein</topology>
    </subcellularLocation>
</comment>
<dbReference type="SMART" id="SM00212">
    <property type="entry name" value="UBCc"/>
    <property type="match status" value="1"/>
</dbReference>
<dbReference type="InterPro" id="IPR000608">
    <property type="entry name" value="UBC"/>
</dbReference>
<keyword evidence="6 10" id="KW-0472">Membrane</keyword>
<accession>A0A6A6KRQ2</accession>
<protein>
    <recommendedName>
        <fullName evidence="11">UBC core domain-containing protein</fullName>
    </recommendedName>
</protein>
<dbReference type="InterPro" id="IPR004864">
    <property type="entry name" value="LEA_2"/>
</dbReference>
<dbReference type="PANTHER" id="PTHR31234:SF35">
    <property type="entry name" value="LATE EMBRYOGENESIS ABUNDANT (LEA) HYDROXYPROLINE-RICH GLYCOPROTEIN FAMILY"/>
    <property type="match status" value="1"/>
</dbReference>
<feature type="domain" description="UBC core" evidence="11">
    <location>
        <begin position="222"/>
        <end position="378"/>
    </location>
</feature>
<evidence type="ECO:0000256" key="1">
    <source>
        <dbReference type="ARBA" id="ARBA00004167"/>
    </source>
</evidence>
<dbReference type="AlphaFoldDB" id="A0A6A6KRQ2"/>
<keyword evidence="8" id="KW-0547">Nucleotide-binding</keyword>
<keyword evidence="2" id="KW-0808">Transferase</keyword>
<dbReference type="Pfam" id="PF00179">
    <property type="entry name" value="UQ_con"/>
    <property type="match status" value="1"/>
</dbReference>
<sequence>MADLQRPTKPVLQRPPGYRDPRNPGRPVSRPPLRKGVLPPSFQPRGNRKFCSCRLFWCILCITFLTSLFFLGILGGFIYLWFDPKLPVFHVQSLKIPTFKVSAKPDGTYLNSATVVRVEVSNPNSRLTYRYSVLQVDMILGKDQGTELGSTTLPGFTQGKRNTTSLKIETHVKNQLIDDGNASRLKTRFKHRNLVVNLRVKTSVGLGVVKGFEIGMLAVDVLCDGITMKEIDGGHMPECTIRTLKWDESRGLLMASKRILKELKDLQKDPPTSCSAVSIFDFCFLWISGDMLASVCEVAFRTKVFHPNINSNGSICLDILKEQWSPALTISKVLLSICSLLTDPNPDDPLVPEIAHMYKADRAKYEATARSWTQKYAMG</sequence>
<dbReference type="PANTHER" id="PTHR31234">
    <property type="entry name" value="LATE EMBRYOGENESIS ABUNDANT (LEA) HYDROXYPROLINE-RICH GLYCOPROTEIN FAMILY"/>
    <property type="match status" value="1"/>
</dbReference>
<evidence type="ECO:0000313" key="13">
    <source>
        <dbReference type="Proteomes" id="UP000467840"/>
    </source>
</evidence>
<dbReference type="GO" id="GO:0005524">
    <property type="term" value="F:ATP binding"/>
    <property type="evidence" value="ECO:0007669"/>
    <property type="project" value="UniProtKB-UniRule"/>
</dbReference>
<dbReference type="PROSITE" id="PS00183">
    <property type="entry name" value="UBC_1"/>
    <property type="match status" value="1"/>
</dbReference>
<dbReference type="Gene3D" id="3.10.110.10">
    <property type="entry name" value="Ubiquitin Conjugating Enzyme"/>
    <property type="match status" value="1"/>
</dbReference>
<keyword evidence="8" id="KW-0067">ATP-binding</keyword>
<gene>
    <name evidence="12" type="ORF">GH714_020640</name>
</gene>
<reference evidence="12 13" key="1">
    <citation type="journal article" date="2020" name="Mol. Plant">
        <title>The Chromosome-Based Rubber Tree Genome Provides New Insights into Spurge Genome Evolution and Rubber Biosynthesis.</title>
        <authorList>
            <person name="Liu J."/>
            <person name="Shi C."/>
            <person name="Shi C.C."/>
            <person name="Li W."/>
            <person name="Zhang Q.J."/>
            <person name="Zhang Y."/>
            <person name="Li K."/>
            <person name="Lu H.F."/>
            <person name="Shi C."/>
            <person name="Zhu S.T."/>
            <person name="Xiao Z.Y."/>
            <person name="Nan H."/>
            <person name="Yue Y."/>
            <person name="Zhu X.G."/>
            <person name="Wu Y."/>
            <person name="Hong X.N."/>
            <person name="Fan G.Y."/>
            <person name="Tong Y."/>
            <person name="Zhang D."/>
            <person name="Mao C.L."/>
            <person name="Liu Y.L."/>
            <person name="Hao S.J."/>
            <person name="Liu W.Q."/>
            <person name="Lv M.Q."/>
            <person name="Zhang H.B."/>
            <person name="Liu Y."/>
            <person name="Hu-Tang G.R."/>
            <person name="Wang J.P."/>
            <person name="Wang J.H."/>
            <person name="Sun Y.H."/>
            <person name="Ni S.B."/>
            <person name="Chen W.B."/>
            <person name="Zhang X.C."/>
            <person name="Jiao Y.N."/>
            <person name="Eichler E.E."/>
            <person name="Li G.H."/>
            <person name="Liu X."/>
            <person name="Gao L.Z."/>
        </authorList>
    </citation>
    <scope>NUCLEOTIDE SEQUENCE [LARGE SCALE GENOMIC DNA]</scope>
    <source>
        <strain evidence="13">cv. GT1</strain>
        <tissue evidence="12">Leaf</tissue>
    </source>
</reference>
<dbReference type="GO" id="GO:0005886">
    <property type="term" value="C:plasma membrane"/>
    <property type="evidence" value="ECO:0007669"/>
    <property type="project" value="TreeGrafter"/>
</dbReference>
<dbReference type="InterPro" id="IPR044839">
    <property type="entry name" value="NDR1-like"/>
</dbReference>
<proteinExistence type="inferred from homology"/>
<keyword evidence="13" id="KW-1185">Reference proteome</keyword>
<dbReference type="PROSITE" id="PS50127">
    <property type="entry name" value="UBC_2"/>
    <property type="match status" value="1"/>
</dbReference>
<feature type="region of interest" description="Disordered" evidence="9">
    <location>
        <begin position="1"/>
        <end position="40"/>
    </location>
</feature>
<evidence type="ECO:0000313" key="12">
    <source>
        <dbReference type="EMBL" id="KAF2291204.1"/>
    </source>
</evidence>
<evidence type="ECO:0000256" key="3">
    <source>
        <dbReference type="ARBA" id="ARBA00022692"/>
    </source>
</evidence>
<dbReference type="InterPro" id="IPR023313">
    <property type="entry name" value="UBQ-conjugating_AS"/>
</dbReference>
<evidence type="ECO:0000256" key="9">
    <source>
        <dbReference type="SAM" id="MobiDB-lite"/>
    </source>
</evidence>
<evidence type="ECO:0000256" key="4">
    <source>
        <dbReference type="ARBA" id="ARBA00022786"/>
    </source>
</evidence>
<dbReference type="EMBL" id="JAAGAX010000015">
    <property type="protein sequence ID" value="KAF2291204.1"/>
    <property type="molecule type" value="Genomic_DNA"/>
</dbReference>
<evidence type="ECO:0000256" key="2">
    <source>
        <dbReference type="ARBA" id="ARBA00022679"/>
    </source>
</evidence>
<dbReference type="SUPFAM" id="SSF54495">
    <property type="entry name" value="UBC-like"/>
    <property type="match status" value="1"/>
</dbReference>
<comment type="similarity">
    <text evidence="8">Belongs to the ubiquitin-conjugating enzyme family.</text>
</comment>
<evidence type="ECO:0000256" key="6">
    <source>
        <dbReference type="ARBA" id="ARBA00023136"/>
    </source>
</evidence>
<dbReference type="InterPro" id="IPR016135">
    <property type="entry name" value="UBQ-conjugating_enzyme/RWD"/>
</dbReference>
<keyword evidence="3 10" id="KW-0812">Transmembrane</keyword>
<organism evidence="12 13">
    <name type="scientific">Hevea brasiliensis</name>
    <name type="common">Para rubber tree</name>
    <name type="synonym">Siphonia brasiliensis</name>
    <dbReference type="NCBI Taxonomy" id="3981"/>
    <lineage>
        <taxon>Eukaryota</taxon>
        <taxon>Viridiplantae</taxon>
        <taxon>Streptophyta</taxon>
        <taxon>Embryophyta</taxon>
        <taxon>Tracheophyta</taxon>
        <taxon>Spermatophyta</taxon>
        <taxon>Magnoliopsida</taxon>
        <taxon>eudicotyledons</taxon>
        <taxon>Gunneridae</taxon>
        <taxon>Pentapetalae</taxon>
        <taxon>rosids</taxon>
        <taxon>fabids</taxon>
        <taxon>Malpighiales</taxon>
        <taxon>Euphorbiaceae</taxon>
        <taxon>Crotonoideae</taxon>
        <taxon>Micrandreae</taxon>
        <taxon>Hevea</taxon>
    </lineage>
</organism>
<dbReference type="GO" id="GO:0098542">
    <property type="term" value="P:defense response to other organism"/>
    <property type="evidence" value="ECO:0007669"/>
    <property type="project" value="InterPro"/>
</dbReference>
<comment type="caution">
    <text evidence="12">The sequence shown here is derived from an EMBL/GenBank/DDBJ whole genome shotgun (WGS) entry which is preliminary data.</text>
</comment>
<keyword evidence="4 8" id="KW-0833">Ubl conjugation pathway</keyword>
<evidence type="ECO:0000259" key="11">
    <source>
        <dbReference type="PROSITE" id="PS50127"/>
    </source>
</evidence>
<name>A0A6A6KRQ2_HEVBR</name>
<keyword evidence="5 10" id="KW-1133">Transmembrane helix</keyword>
<feature type="active site" description="Glycyl thioester intermediate" evidence="7">
    <location>
        <position position="316"/>
    </location>
</feature>
<dbReference type="Proteomes" id="UP000467840">
    <property type="component" value="Chromosome 2"/>
</dbReference>
<feature type="transmembrane region" description="Helical" evidence="10">
    <location>
        <begin position="55"/>
        <end position="82"/>
    </location>
</feature>
<evidence type="ECO:0000256" key="10">
    <source>
        <dbReference type="SAM" id="Phobius"/>
    </source>
</evidence>
<evidence type="ECO:0000256" key="5">
    <source>
        <dbReference type="ARBA" id="ARBA00022989"/>
    </source>
</evidence>
<evidence type="ECO:0000256" key="7">
    <source>
        <dbReference type="PROSITE-ProRule" id="PRU10133"/>
    </source>
</evidence>
<dbReference type="GO" id="GO:0016740">
    <property type="term" value="F:transferase activity"/>
    <property type="evidence" value="ECO:0007669"/>
    <property type="project" value="UniProtKB-KW"/>
</dbReference>
<dbReference type="Pfam" id="PF03168">
    <property type="entry name" value="LEA_2"/>
    <property type="match status" value="1"/>
</dbReference>
<evidence type="ECO:0000256" key="8">
    <source>
        <dbReference type="RuleBase" id="RU362109"/>
    </source>
</evidence>